<gene>
    <name evidence="2" type="ORF">METZ01_LOCUS511667</name>
</gene>
<feature type="non-terminal residue" evidence="2">
    <location>
        <position position="229"/>
    </location>
</feature>
<sequence>NIIEIKNENDRKIDKKINALRTGINNSKGEIIITTDADCIVPSNWIKRINSFFTSNTGMVVGLSPNVLTKWWLSGFLCIDALLADLIAYGSLGWGHAITCTGRNLAYRRSVYNEIDGFSGIDHLMSVDDDVFMQKIAKNTSWEIKYMMTEDSVVKSPSSENWAHFISQRKRYIASAKSFPFLVQLGYALLYSSKFFILFSFIVALFTNFSFNSHLILQLLTFIYTLLLF</sequence>
<dbReference type="AlphaFoldDB" id="A0A383EQS1"/>
<protein>
    <recommendedName>
        <fullName evidence="1">Glycosyltransferase 2-like domain-containing protein</fullName>
    </recommendedName>
</protein>
<dbReference type="InterPro" id="IPR001173">
    <property type="entry name" value="Glyco_trans_2-like"/>
</dbReference>
<dbReference type="EMBL" id="UINC01227783">
    <property type="protein sequence ID" value="SVE58813.1"/>
    <property type="molecule type" value="Genomic_DNA"/>
</dbReference>
<evidence type="ECO:0000313" key="2">
    <source>
        <dbReference type="EMBL" id="SVE58813.1"/>
    </source>
</evidence>
<reference evidence="2" key="1">
    <citation type="submission" date="2018-05" db="EMBL/GenBank/DDBJ databases">
        <authorList>
            <person name="Lanie J.A."/>
            <person name="Ng W.-L."/>
            <person name="Kazmierczak K.M."/>
            <person name="Andrzejewski T.M."/>
            <person name="Davidsen T.M."/>
            <person name="Wayne K.J."/>
            <person name="Tettelin H."/>
            <person name="Glass J.I."/>
            <person name="Rusch D."/>
            <person name="Podicherti R."/>
            <person name="Tsui H.-C.T."/>
            <person name="Winkler M.E."/>
        </authorList>
    </citation>
    <scope>NUCLEOTIDE SEQUENCE</scope>
</reference>
<dbReference type="Pfam" id="PF13632">
    <property type="entry name" value="Glyco_trans_2_3"/>
    <property type="match status" value="1"/>
</dbReference>
<accession>A0A383EQS1</accession>
<name>A0A383EQS1_9ZZZZ</name>
<dbReference type="Gene3D" id="3.90.550.10">
    <property type="entry name" value="Spore Coat Polysaccharide Biosynthesis Protein SpsA, Chain A"/>
    <property type="match status" value="1"/>
</dbReference>
<dbReference type="InterPro" id="IPR029044">
    <property type="entry name" value="Nucleotide-diphossugar_trans"/>
</dbReference>
<feature type="domain" description="Glycosyltransferase 2-like" evidence="1">
    <location>
        <begin position="31"/>
        <end position="227"/>
    </location>
</feature>
<proteinExistence type="predicted"/>
<organism evidence="2">
    <name type="scientific">marine metagenome</name>
    <dbReference type="NCBI Taxonomy" id="408172"/>
    <lineage>
        <taxon>unclassified sequences</taxon>
        <taxon>metagenomes</taxon>
        <taxon>ecological metagenomes</taxon>
    </lineage>
</organism>
<feature type="non-terminal residue" evidence="2">
    <location>
        <position position="1"/>
    </location>
</feature>
<dbReference type="SUPFAM" id="SSF53448">
    <property type="entry name" value="Nucleotide-diphospho-sugar transferases"/>
    <property type="match status" value="1"/>
</dbReference>
<evidence type="ECO:0000259" key="1">
    <source>
        <dbReference type="Pfam" id="PF13632"/>
    </source>
</evidence>